<dbReference type="PATRIC" id="fig|662479.7.peg.3227"/>
<evidence type="ECO:0000313" key="2">
    <source>
        <dbReference type="Proteomes" id="UP000011550"/>
    </source>
</evidence>
<dbReference type="NCBIfam" id="NF041912">
    <property type="entry name" value="HVO_0758"/>
    <property type="match status" value="1"/>
</dbReference>
<comment type="caution">
    <text evidence="1">The sequence shown here is derived from an EMBL/GenBank/DDBJ whole genome shotgun (WGS) entry which is preliminary data.</text>
</comment>
<evidence type="ECO:0008006" key="3">
    <source>
        <dbReference type="Google" id="ProtNLM"/>
    </source>
</evidence>
<name>M0I722_9EURY</name>
<gene>
    <name evidence="1" type="ORF">C440_15884</name>
</gene>
<dbReference type="InterPro" id="IPR049697">
    <property type="entry name" value="HVO_0758-like"/>
</dbReference>
<dbReference type="RefSeq" id="WP_008321637.1">
    <property type="nucleotide sequence ID" value="NZ_AOLN01000018.1"/>
</dbReference>
<dbReference type="STRING" id="662479.C440_15884"/>
<dbReference type="Proteomes" id="UP000011550">
    <property type="component" value="Unassembled WGS sequence"/>
</dbReference>
<reference evidence="1 2" key="1">
    <citation type="journal article" date="2014" name="PLoS Genet.">
        <title>Phylogenetically driven sequencing of extremely halophilic archaea reveals strategies for static and dynamic osmo-response.</title>
        <authorList>
            <person name="Becker E.A."/>
            <person name="Seitzer P.M."/>
            <person name="Tritt A."/>
            <person name="Larsen D."/>
            <person name="Krusor M."/>
            <person name="Yao A.I."/>
            <person name="Wu D."/>
            <person name="Madern D."/>
            <person name="Eisen J.A."/>
            <person name="Darling A.E."/>
            <person name="Facciotti M.T."/>
        </authorList>
    </citation>
    <scope>NUCLEOTIDE SEQUENCE [LARGE SCALE GENOMIC DNA]</scope>
    <source>
        <strain evidence="1 2">ATCC BAA-1512</strain>
    </source>
</reference>
<organism evidence="1 2">
    <name type="scientific">Haloferax mucosum ATCC BAA-1512</name>
    <dbReference type="NCBI Taxonomy" id="662479"/>
    <lineage>
        <taxon>Archaea</taxon>
        <taxon>Methanobacteriati</taxon>
        <taxon>Methanobacteriota</taxon>
        <taxon>Stenosarchaea group</taxon>
        <taxon>Halobacteria</taxon>
        <taxon>Halobacteriales</taxon>
        <taxon>Haloferacaceae</taxon>
        <taxon>Haloferax</taxon>
    </lineage>
</organism>
<dbReference type="AlphaFoldDB" id="M0I722"/>
<evidence type="ECO:0000313" key="1">
    <source>
        <dbReference type="EMBL" id="ELZ91807.1"/>
    </source>
</evidence>
<proteinExistence type="predicted"/>
<dbReference type="OrthoDB" id="165399at2157"/>
<protein>
    <recommendedName>
        <fullName evidence="3">Small CPxCG-related zinc finger protein</fullName>
    </recommendedName>
</protein>
<accession>M0I722</accession>
<dbReference type="Pfam" id="PF23137">
    <property type="entry name" value="HVO_0758"/>
    <property type="match status" value="1"/>
</dbReference>
<dbReference type="EMBL" id="AOLN01000018">
    <property type="protein sequence ID" value="ELZ91807.1"/>
    <property type="molecule type" value="Genomic_DNA"/>
</dbReference>
<sequence>MKTTRKGLRDGELEKDTYERLTCSECGKSLKKKNDPDEVFSVRTCPKCGREWKELR</sequence>
<keyword evidence="2" id="KW-1185">Reference proteome</keyword>